<evidence type="ECO:0000256" key="1">
    <source>
        <dbReference type="ARBA" id="ARBA00022741"/>
    </source>
</evidence>
<evidence type="ECO:0000256" key="3">
    <source>
        <dbReference type="ARBA" id="ARBA00022806"/>
    </source>
</evidence>
<dbReference type="GO" id="GO:0016787">
    <property type="term" value="F:hydrolase activity"/>
    <property type="evidence" value="ECO:0007669"/>
    <property type="project" value="UniProtKB-KW"/>
</dbReference>
<evidence type="ECO:0000259" key="5">
    <source>
        <dbReference type="PROSITE" id="PS51194"/>
    </source>
</evidence>
<reference evidence="6" key="1">
    <citation type="submission" date="2018-07" db="EMBL/GenBank/DDBJ databases">
        <authorList>
            <consortium name="GenomeTrakr network: Whole genome sequencing for foodborne pathogen traceback"/>
        </authorList>
    </citation>
    <scope>NUCLEOTIDE SEQUENCE</scope>
    <source>
        <strain evidence="6">CFSAN001015</strain>
    </source>
</reference>
<dbReference type="GO" id="GO:0004386">
    <property type="term" value="F:helicase activity"/>
    <property type="evidence" value="ECO:0007669"/>
    <property type="project" value="UniProtKB-KW"/>
</dbReference>
<protein>
    <recommendedName>
        <fullName evidence="5">Helicase C-terminal domain-containing protein</fullName>
    </recommendedName>
</protein>
<dbReference type="PANTHER" id="PTHR47961">
    <property type="entry name" value="DNA POLYMERASE THETA, PUTATIVE (AFU_ORTHOLOGUE AFUA_1G05260)-RELATED"/>
    <property type="match status" value="1"/>
</dbReference>
<dbReference type="InterPro" id="IPR001650">
    <property type="entry name" value="Helicase_C-like"/>
</dbReference>
<name>A0A8E6MNJ6_SALER</name>
<accession>A0A8E6MNJ6</accession>
<dbReference type="AlphaFoldDB" id="A0A8E6MNJ6"/>
<dbReference type="GO" id="GO:0005524">
    <property type="term" value="F:ATP binding"/>
    <property type="evidence" value="ECO:0007669"/>
    <property type="project" value="UniProtKB-KW"/>
</dbReference>
<evidence type="ECO:0000256" key="2">
    <source>
        <dbReference type="ARBA" id="ARBA00022801"/>
    </source>
</evidence>
<dbReference type="InterPro" id="IPR050474">
    <property type="entry name" value="Hel308_SKI2-like"/>
</dbReference>
<reference evidence="6" key="2">
    <citation type="submission" date="2021-05" db="EMBL/GenBank/DDBJ databases">
        <title>Whole genome PacBio Sequel sequence of Salmonella enterica subsp. enterica.</title>
        <authorList>
            <person name="Hoffmann M."/>
            <person name="Balkey M."/>
            <person name="Luo Y."/>
        </authorList>
    </citation>
    <scope>NUCLEOTIDE SEQUENCE</scope>
    <source>
        <strain evidence="6">CFSAN001015</strain>
    </source>
</reference>
<dbReference type="EMBL" id="CP074596">
    <property type="protein sequence ID" value="QVP52736.1"/>
    <property type="molecule type" value="Genomic_DNA"/>
</dbReference>
<dbReference type="PROSITE" id="PS51194">
    <property type="entry name" value="HELICASE_CTER"/>
    <property type="match status" value="1"/>
</dbReference>
<feature type="domain" description="Helicase C-terminal" evidence="5">
    <location>
        <begin position="142"/>
        <end position="347"/>
    </location>
</feature>
<dbReference type="SMART" id="SM00490">
    <property type="entry name" value="HELICc"/>
    <property type="match status" value="1"/>
</dbReference>
<evidence type="ECO:0000256" key="4">
    <source>
        <dbReference type="ARBA" id="ARBA00022840"/>
    </source>
</evidence>
<sequence length="573" mass="66250">MDELKKKFHKHNDVYKIITQSNQATSGKNIFIYTQERVIERDFESIKIDFFIIDEFYKLAPSSDSDYRCDRLNIAFHKLYNVCNRFYMLGPNIDGLTNGLEDDLNCSFVKFDSYKTVAADEFYYELKTKGKDEDVDIERDKHLKSILSALDSNEQTVVYCKSPKRANKLMSKILAMDLTSKRPENNKFSKWLRDNYHQDWSLAHAVDYGIACHHAKLPRAIGSYLVDAFNKKRITILVCTSTLIEGVNTNAKNVIIYDDCITGRTKLDSFTFNNISGRSGRMFKHFVGRIHVIGAKPNKQLPLIDIPIITQSDNASDSMLLQIKNDLSEINLTRIYKYTHQQILPIELINKHQGISPEKLLTFAEALMDNCGKWNRNMVWDSLYPTKDQLNHLCFILFEYFSISRMGNGTVKSASQLHNRLRSIMNHESDLDLINKEYSYWIEKDADYTVDDAVQIIFDFKRNLVSYNLPKIILAINDIQKLIFTRFNYSFGDYTNFCHALEAHFELPTLVTLEEFGIPMQISKKIAKVADITSEDNIDITLGKIKSKASNGKIYNVLSDFESSLLENILYYL</sequence>
<dbReference type="SUPFAM" id="SSF52540">
    <property type="entry name" value="P-loop containing nucleoside triphosphate hydrolases"/>
    <property type="match status" value="1"/>
</dbReference>
<proteinExistence type="predicted"/>
<dbReference type="Gene3D" id="3.40.50.300">
    <property type="entry name" value="P-loop containing nucleotide triphosphate hydrolases"/>
    <property type="match status" value="1"/>
</dbReference>
<dbReference type="InterPro" id="IPR027417">
    <property type="entry name" value="P-loop_NTPase"/>
</dbReference>
<dbReference type="Pfam" id="PF00271">
    <property type="entry name" value="Helicase_C"/>
    <property type="match status" value="1"/>
</dbReference>
<evidence type="ECO:0000313" key="6">
    <source>
        <dbReference type="EMBL" id="QVP52736.1"/>
    </source>
</evidence>
<gene>
    <name evidence="6" type="ORF">AIT66_24305</name>
</gene>
<keyword evidence="4" id="KW-0067">ATP-binding</keyword>
<keyword evidence="1" id="KW-0547">Nucleotide-binding</keyword>
<keyword evidence="2" id="KW-0378">Hydrolase</keyword>
<keyword evidence="3" id="KW-0347">Helicase</keyword>
<organism evidence="6">
    <name type="scientific">Salmonella enterica subsp. salamae</name>
    <dbReference type="NCBI Taxonomy" id="59202"/>
    <lineage>
        <taxon>Bacteria</taxon>
        <taxon>Pseudomonadati</taxon>
        <taxon>Pseudomonadota</taxon>
        <taxon>Gammaproteobacteria</taxon>
        <taxon>Enterobacterales</taxon>
        <taxon>Enterobacteriaceae</taxon>
        <taxon>Salmonella</taxon>
    </lineage>
</organism>
<dbReference type="PANTHER" id="PTHR47961:SF6">
    <property type="entry name" value="DNA-DIRECTED DNA POLYMERASE"/>
    <property type="match status" value="1"/>
</dbReference>